<dbReference type="Pfam" id="PF07726">
    <property type="entry name" value="AAA_3"/>
    <property type="match status" value="1"/>
</dbReference>
<dbReference type="InterPro" id="IPR050764">
    <property type="entry name" value="CbbQ/NirQ/NorQ/GpvN"/>
</dbReference>
<evidence type="ECO:0000313" key="3">
    <source>
        <dbReference type="EMBL" id="MBB6429555.1"/>
    </source>
</evidence>
<protein>
    <submittedName>
        <fullName evidence="3">MoxR-like ATPase</fullName>
        <ecNumber evidence="3">3.6.3.-</ecNumber>
    </submittedName>
</protein>
<dbReference type="SUPFAM" id="SSF52540">
    <property type="entry name" value="P-loop containing nucleoside triphosphate hydrolases"/>
    <property type="match status" value="1"/>
</dbReference>
<evidence type="ECO:0000259" key="1">
    <source>
        <dbReference type="Pfam" id="PF07726"/>
    </source>
</evidence>
<proteinExistence type="predicted"/>
<feature type="domain" description="ATPase AAA-3" evidence="1">
    <location>
        <begin position="53"/>
        <end position="186"/>
    </location>
</feature>
<dbReference type="Gene3D" id="3.40.50.300">
    <property type="entry name" value="P-loop containing nucleotide triphosphate hydrolases"/>
    <property type="match status" value="1"/>
</dbReference>
<feature type="domain" description="ChlI/MoxR AAA lid" evidence="2">
    <location>
        <begin position="264"/>
        <end position="334"/>
    </location>
</feature>
<dbReference type="PANTHER" id="PTHR42759:SF1">
    <property type="entry name" value="MAGNESIUM-CHELATASE SUBUNIT CHLD"/>
    <property type="match status" value="1"/>
</dbReference>
<reference evidence="3 4" key="1">
    <citation type="submission" date="2020-08" db="EMBL/GenBank/DDBJ databases">
        <title>Genomic Encyclopedia of Type Strains, Phase IV (KMG-IV): sequencing the most valuable type-strain genomes for metagenomic binning, comparative biology and taxonomic classification.</title>
        <authorList>
            <person name="Goeker M."/>
        </authorList>
    </citation>
    <scope>NUCLEOTIDE SEQUENCE [LARGE SCALE GENOMIC DNA]</scope>
    <source>
        <strain evidence="3 4">DSM 103725</strain>
    </source>
</reference>
<organism evidence="3 4">
    <name type="scientific">Algisphaera agarilytica</name>
    <dbReference type="NCBI Taxonomy" id="1385975"/>
    <lineage>
        <taxon>Bacteria</taxon>
        <taxon>Pseudomonadati</taxon>
        <taxon>Planctomycetota</taxon>
        <taxon>Phycisphaerae</taxon>
        <taxon>Phycisphaerales</taxon>
        <taxon>Phycisphaeraceae</taxon>
        <taxon>Algisphaera</taxon>
    </lineage>
</organism>
<dbReference type="InterPro" id="IPR027417">
    <property type="entry name" value="P-loop_NTPase"/>
</dbReference>
<dbReference type="EC" id="3.6.3.-" evidence="3"/>
<dbReference type="PIRSF" id="PIRSF002849">
    <property type="entry name" value="AAA_ATPase_chaperone_MoxR_prd"/>
    <property type="match status" value="1"/>
</dbReference>
<dbReference type="Proteomes" id="UP000541810">
    <property type="component" value="Unassembled WGS sequence"/>
</dbReference>
<dbReference type="GO" id="GO:0005524">
    <property type="term" value="F:ATP binding"/>
    <property type="evidence" value="ECO:0007669"/>
    <property type="project" value="InterPro"/>
</dbReference>
<sequence length="344" mass="37441">MNQPYPPLPADDLQLLQQAGDTYARLKDEIGKVIVGQDDIVTALLAAIFAEGHALLVGVPGLAKTLLVKTLAEVLAWDFNRIQFTPDMMPADIIGMELLQEQADGKRGMNFVPGPIFANIILADEINRTPPKTQSALLEAMQERQVTSMGHRHVLEPPFVVVATQNPIEQEGTYPLPEAQLDRFMLSLYLDYPDVEQEEQIVMETTAGPRTAASPMPTGGFITKDQFIAMQALVRRLPASQHIVSYAVALARATRPNSAAASEVAQQYVEWGAGPRAGQHMVLIGKALALMHGQPAVTAEHIRQAAPHVLRHRILPNFQAAGEGITAGDIVERIVSEISEPSYA</sequence>
<dbReference type="Gene3D" id="1.10.8.80">
    <property type="entry name" value="Magnesium chelatase subunit I, C-Terminal domain"/>
    <property type="match status" value="1"/>
</dbReference>
<dbReference type="Pfam" id="PF17863">
    <property type="entry name" value="AAA_lid_2"/>
    <property type="match status" value="1"/>
</dbReference>
<dbReference type="RefSeq" id="WP_184677128.1">
    <property type="nucleotide sequence ID" value="NZ_JACHGY010000001.1"/>
</dbReference>
<dbReference type="CDD" id="cd00009">
    <property type="entry name" value="AAA"/>
    <property type="match status" value="1"/>
</dbReference>
<keyword evidence="3" id="KW-0378">Hydrolase</keyword>
<evidence type="ECO:0000313" key="4">
    <source>
        <dbReference type="Proteomes" id="UP000541810"/>
    </source>
</evidence>
<dbReference type="GO" id="GO:0016887">
    <property type="term" value="F:ATP hydrolysis activity"/>
    <property type="evidence" value="ECO:0007669"/>
    <property type="project" value="InterPro"/>
</dbReference>
<dbReference type="InterPro" id="IPR011703">
    <property type="entry name" value="ATPase_AAA-3"/>
</dbReference>
<dbReference type="InterPro" id="IPR041628">
    <property type="entry name" value="ChlI/MoxR_AAA_lid"/>
</dbReference>
<dbReference type="EMBL" id="JACHGY010000001">
    <property type="protein sequence ID" value="MBB6429555.1"/>
    <property type="molecule type" value="Genomic_DNA"/>
</dbReference>
<name>A0A7X0LJN4_9BACT</name>
<dbReference type="PANTHER" id="PTHR42759">
    <property type="entry name" value="MOXR FAMILY PROTEIN"/>
    <property type="match status" value="1"/>
</dbReference>
<accession>A0A7X0LJN4</accession>
<keyword evidence="4" id="KW-1185">Reference proteome</keyword>
<gene>
    <name evidence="3" type="ORF">HNQ40_001361</name>
</gene>
<dbReference type="AlphaFoldDB" id="A0A7X0LJN4"/>
<comment type="caution">
    <text evidence="3">The sequence shown here is derived from an EMBL/GenBank/DDBJ whole genome shotgun (WGS) entry which is preliminary data.</text>
</comment>
<evidence type="ECO:0000259" key="2">
    <source>
        <dbReference type="Pfam" id="PF17863"/>
    </source>
</evidence>